<dbReference type="SUPFAM" id="SSF101744">
    <property type="entry name" value="Rof/RNase P subunit-like"/>
    <property type="match status" value="1"/>
</dbReference>
<comment type="subunit">
    <text evidence="7">Consists of a catalytic RNA component and at least 4-5 protein subunits.</text>
</comment>
<protein>
    <recommendedName>
        <fullName evidence="7">Ribonuclease P protein component 1</fullName>
        <shortName evidence="7">RNase P component 1</shortName>
        <ecNumber evidence="7">3.1.26.5</ecNumber>
    </recommendedName>
    <alternativeName>
        <fullName evidence="7">Rpp29</fullName>
    </alternativeName>
</protein>
<dbReference type="Gene3D" id="2.30.30.210">
    <property type="entry name" value="Ribonuclease P/MRP, subunit p29"/>
    <property type="match status" value="1"/>
</dbReference>
<evidence type="ECO:0000256" key="4">
    <source>
        <dbReference type="ARBA" id="ARBA00022722"/>
    </source>
</evidence>
<keyword evidence="4 7" id="KW-0540">Nuclease</keyword>
<dbReference type="InterPro" id="IPR036980">
    <property type="entry name" value="RNase_P/MRP_Rpp29_sf"/>
</dbReference>
<evidence type="ECO:0000256" key="7">
    <source>
        <dbReference type="HAMAP-Rule" id="MF_00754"/>
    </source>
</evidence>
<organism evidence="8 9">
    <name type="scientific">Candidatus Naiadarchaeum limnaeum</name>
    <dbReference type="NCBI Taxonomy" id="2756139"/>
    <lineage>
        <taxon>Archaea</taxon>
        <taxon>Candidatus Undinarchaeota</taxon>
        <taxon>Candidatus Undinarchaeia</taxon>
        <taxon>Candidatus Naiadarchaeales</taxon>
        <taxon>Candidatus Naiadarchaeaceae</taxon>
        <taxon>Candidatus Naiadarchaeum</taxon>
    </lineage>
</organism>
<evidence type="ECO:0000313" key="8">
    <source>
        <dbReference type="EMBL" id="HIK00489.1"/>
    </source>
</evidence>
<dbReference type="PANTHER" id="PTHR13348">
    <property type="entry name" value="RIBONUCLEASE P SUBUNIT P29"/>
    <property type="match status" value="1"/>
</dbReference>
<keyword evidence="2 7" id="KW-0963">Cytoplasm</keyword>
<dbReference type="EMBL" id="DVAB01000024">
    <property type="protein sequence ID" value="HIK00489.1"/>
    <property type="molecule type" value="Genomic_DNA"/>
</dbReference>
<reference evidence="8 9" key="1">
    <citation type="journal article" name="Nat. Commun.">
        <title>Undinarchaeota illuminate DPANN phylogeny and the impact of gene transfer on archaeal evolution.</title>
        <authorList>
            <person name="Dombrowski N."/>
            <person name="Williams T.A."/>
            <person name="Sun J."/>
            <person name="Woodcroft B.J."/>
            <person name="Lee J.H."/>
            <person name="Minh B.Q."/>
            <person name="Rinke C."/>
            <person name="Spang A."/>
        </authorList>
    </citation>
    <scope>NUCLEOTIDE SEQUENCE [LARGE SCALE GENOMIC DNA]</scope>
    <source>
        <strain evidence="8">MAG_bin1129</strain>
    </source>
</reference>
<evidence type="ECO:0000256" key="6">
    <source>
        <dbReference type="ARBA" id="ARBA00022801"/>
    </source>
</evidence>
<keyword evidence="9" id="KW-1185">Reference proteome</keyword>
<dbReference type="GO" id="GO:0033204">
    <property type="term" value="F:ribonuclease P RNA binding"/>
    <property type="evidence" value="ECO:0007669"/>
    <property type="project" value="InterPro"/>
</dbReference>
<dbReference type="NCBIfam" id="NF046110">
    <property type="entry name" value="RNaseP1Mthb"/>
    <property type="match status" value="1"/>
</dbReference>
<accession>A0A832XGQ8</accession>
<keyword evidence="3 7" id="KW-0819">tRNA processing</keyword>
<evidence type="ECO:0000256" key="2">
    <source>
        <dbReference type="ARBA" id="ARBA00022490"/>
    </source>
</evidence>
<dbReference type="SMART" id="SM00538">
    <property type="entry name" value="POP4"/>
    <property type="match status" value="1"/>
</dbReference>
<dbReference type="Pfam" id="PF01868">
    <property type="entry name" value="RNase_P-MRP_p29"/>
    <property type="match status" value="1"/>
</dbReference>
<gene>
    <name evidence="7" type="primary">rnp1</name>
    <name evidence="8" type="ORF">H1016_03045</name>
</gene>
<dbReference type="InterPro" id="IPR002730">
    <property type="entry name" value="Rpp29/RNP1"/>
</dbReference>
<sequence length="87" mass="9816">MTLTAQNLVRHELTGMEVEVVISKDPNKIGIKGVVVEESKNLLTIKTSKNETKIPKKECVFRFKLGGQKIDINGEKLVGRPEDRIKR</sequence>
<dbReference type="GO" id="GO:0006364">
    <property type="term" value="P:rRNA processing"/>
    <property type="evidence" value="ECO:0007669"/>
    <property type="project" value="TreeGrafter"/>
</dbReference>
<dbReference type="GO" id="GO:0005737">
    <property type="term" value="C:cytoplasm"/>
    <property type="evidence" value="ECO:0007669"/>
    <property type="project" value="UniProtKB-SubCell"/>
</dbReference>
<dbReference type="AlphaFoldDB" id="A0A832XGQ8"/>
<dbReference type="GO" id="GO:0001682">
    <property type="term" value="P:tRNA 5'-leader removal"/>
    <property type="evidence" value="ECO:0007669"/>
    <property type="project" value="UniProtKB-UniRule"/>
</dbReference>
<evidence type="ECO:0000256" key="5">
    <source>
        <dbReference type="ARBA" id="ARBA00022759"/>
    </source>
</evidence>
<name>A0A832XGQ8_9ARCH</name>
<dbReference type="GO" id="GO:0004526">
    <property type="term" value="F:ribonuclease P activity"/>
    <property type="evidence" value="ECO:0007669"/>
    <property type="project" value="UniProtKB-UniRule"/>
</dbReference>
<dbReference type="EC" id="3.1.26.5" evidence="7"/>
<dbReference type="InterPro" id="IPR023538">
    <property type="entry name" value="RNP1"/>
</dbReference>
<proteinExistence type="inferred from homology"/>
<keyword evidence="6 7" id="KW-0378">Hydrolase</keyword>
<evidence type="ECO:0000256" key="1">
    <source>
        <dbReference type="ARBA" id="ARBA00006181"/>
    </source>
</evidence>
<comment type="caution">
    <text evidence="8">The sequence shown here is derived from an EMBL/GenBank/DDBJ whole genome shotgun (WGS) entry which is preliminary data.</text>
</comment>
<comment type="subcellular location">
    <subcellularLocation>
        <location evidence="7">Cytoplasm</location>
    </subcellularLocation>
</comment>
<evidence type="ECO:0000256" key="3">
    <source>
        <dbReference type="ARBA" id="ARBA00022694"/>
    </source>
</evidence>
<comment type="similarity">
    <text evidence="1 7">Belongs to the eukaryotic/archaeal RNase P protein component 1 family.</text>
</comment>
<dbReference type="InterPro" id="IPR016848">
    <property type="entry name" value="RNase_P/MRP_Rpp29-subunit"/>
</dbReference>
<dbReference type="Proteomes" id="UP000646946">
    <property type="component" value="Unassembled WGS sequence"/>
</dbReference>
<dbReference type="InterPro" id="IPR023534">
    <property type="entry name" value="Rof/RNase_P-like"/>
</dbReference>
<comment type="function">
    <text evidence="7">Part of ribonuclease P, a protein complex that generates mature tRNA molecules by cleaving their 5'-ends.</text>
</comment>
<comment type="catalytic activity">
    <reaction evidence="7">
        <text>Endonucleolytic cleavage of RNA, removing 5'-extranucleotides from tRNA precursor.</text>
        <dbReference type="EC" id="3.1.26.5"/>
    </reaction>
</comment>
<dbReference type="HAMAP" id="MF_00754">
    <property type="entry name" value="RNase_P_1"/>
    <property type="match status" value="1"/>
</dbReference>
<dbReference type="GO" id="GO:0030677">
    <property type="term" value="C:ribonuclease P complex"/>
    <property type="evidence" value="ECO:0007669"/>
    <property type="project" value="UniProtKB-UniRule"/>
</dbReference>
<dbReference type="PANTHER" id="PTHR13348:SF0">
    <property type="entry name" value="RIBONUCLEASE P PROTEIN SUBUNIT P29"/>
    <property type="match status" value="1"/>
</dbReference>
<dbReference type="GO" id="GO:0000172">
    <property type="term" value="C:ribonuclease MRP complex"/>
    <property type="evidence" value="ECO:0007669"/>
    <property type="project" value="InterPro"/>
</dbReference>
<evidence type="ECO:0000313" key="9">
    <source>
        <dbReference type="Proteomes" id="UP000646946"/>
    </source>
</evidence>
<keyword evidence="5 7" id="KW-0255">Endonuclease</keyword>